<sequence length="121" mass="14007">CNQLEPYCKQPRIHEILHIKCPIIRLIKCQMEHMDHRLSQAYDLCQRKKTLSYKLWKHRWMIASLIIVMFLMICLFLYGTVVGAGLCSAASWPQAYNSPCPKIFPFLPGINLAKGSARLPF</sequence>
<organism evidence="2 3">
    <name type="scientific">Aromia moschata</name>
    <dbReference type="NCBI Taxonomy" id="1265417"/>
    <lineage>
        <taxon>Eukaryota</taxon>
        <taxon>Metazoa</taxon>
        <taxon>Ecdysozoa</taxon>
        <taxon>Arthropoda</taxon>
        <taxon>Hexapoda</taxon>
        <taxon>Insecta</taxon>
        <taxon>Pterygota</taxon>
        <taxon>Neoptera</taxon>
        <taxon>Endopterygota</taxon>
        <taxon>Coleoptera</taxon>
        <taxon>Polyphaga</taxon>
        <taxon>Cucujiformia</taxon>
        <taxon>Chrysomeloidea</taxon>
        <taxon>Cerambycidae</taxon>
        <taxon>Cerambycinae</taxon>
        <taxon>Callichromatini</taxon>
        <taxon>Aromia</taxon>
    </lineage>
</organism>
<dbReference type="Proteomes" id="UP001162162">
    <property type="component" value="Unassembled WGS sequence"/>
</dbReference>
<keyword evidence="3" id="KW-1185">Reference proteome</keyword>
<protein>
    <submittedName>
        <fullName evidence="2">Uncharacterized protein</fullName>
    </submittedName>
</protein>
<evidence type="ECO:0000313" key="3">
    <source>
        <dbReference type="Proteomes" id="UP001162162"/>
    </source>
</evidence>
<reference evidence="2" key="1">
    <citation type="journal article" date="2023" name="Insect Mol. Biol.">
        <title>Genome sequencing provides insights into the evolution of gene families encoding plant cell wall-degrading enzymes in longhorned beetles.</title>
        <authorList>
            <person name="Shin N.R."/>
            <person name="Okamura Y."/>
            <person name="Kirsch R."/>
            <person name="Pauchet Y."/>
        </authorList>
    </citation>
    <scope>NUCLEOTIDE SEQUENCE</scope>
    <source>
        <strain evidence="2">AMC_N1</strain>
    </source>
</reference>
<evidence type="ECO:0000256" key="1">
    <source>
        <dbReference type="SAM" id="Phobius"/>
    </source>
</evidence>
<keyword evidence="1" id="KW-1133">Transmembrane helix</keyword>
<gene>
    <name evidence="2" type="ORF">NQ318_004179</name>
</gene>
<feature type="transmembrane region" description="Helical" evidence="1">
    <location>
        <begin position="60"/>
        <end position="81"/>
    </location>
</feature>
<proteinExistence type="predicted"/>
<dbReference type="AlphaFoldDB" id="A0AAV8XMR2"/>
<keyword evidence="1" id="KW-0472">Membrane</keyword>
<accession>A0AAV8XMR2</accession>
<evidence type="ECO:0000313" key="2">
    <source>
        <dbReference type="EMBL" id="KAJ8939765.1"/>
    </source>
</evidence>
<dbReference type="EMBL" id="JAPWTK010000471">
    <property type="protein sequence ID" value="KAJ8939765.1"/>
    <property type="molecule type" value="Genomic_DNA"/>
</dbReference>
<comment type="caution">
    <text evidence="2">The sequence shown here is derived from an EMBL/GenBank/DDBJ whole genome shotgun (WGS) entry which is preliminary data.</text>
</comment>
<keyword evidence="1" id="KW-0812">Transmembrane</keyword>
<name>A0AAV8XMR2_9CUCU</name>
<feature type="non-terminal residue" evidence="2">
    <location>
        <position position="1"/>
    </location>
</feature>